<dbReference type="OrthoDB" id="9808559at2"/>
<keyword evidence="3" id="KW-0408">Iron</keyword>
<dbReference type="GO" id="GO:0046872">
    <property type="term" value="F:metal ion binding"/>
    <property type="evidence" value="ECO:0007669"/>
    <property type="project" value="UniProtKB-KW"/>
</dbReference>
<dbReference type="SUPFAM" id="SSF54862">
    <property type="entry name" value="4Fe-4S ferredoxins"/>
    <property type="match status" value="1"/>
</dbReference>
<keyword evidence="4" id="KW-0411">Iron-sulfur</keyword>
<dbReference type="RefSeq" id="WP_115570057.1">
    <property type="nucleotide sequence ID" value="NZ_NXLV01000017.1"/>
</dbReference>
<dbReference type="Gene3D" id="3.30.70.20">
    <property type="match status" value="2"/>
</dbReference>
<dbReference type="InterPro" id="IPR017896">
    <property type="entry name" value="4Fe4S_Fe-S-bd"/>
</dbReference>
<protein>
    <submittedName>
        <fullName evidence="6">(4Fe-4S)-binding protein</fullName>
    </submittedName>
</protein>
<evidence type="ECO:0000313" key="7">
    <source>
        <dbReference type="Proteomes" id="UP000257045"/>
    </source>
</evidence>
<dbReference type="PROSITE" id="PS00198">
    <property type="entry name" value="4FE4S_FER_1"/>
    <property type="match status" value="2"/>
</dbReference>
<feature type="domain" description="4Fe-4S ferredoxin-type" evidence="5">
    <location>
        <begin position="419"/>
        <end position="448"/>
    </location>
</feature>
<evidence type="ECO:0000256" key="4">
    <source>
        <dbReference type="ARBA" id="ARBA00023014"/>
    </source>
</evidence>
<dbReference type="InterPro" id="IPR050572">
    <property type="entry name" value="Fe-S_Ferredoxin"/>
</dbReference>
<gene>
    <name evidence="6" type="ORF">CQA58_07310</name>
</gene>
<dbReference type="EMBL" id="NXLV01000017">
    <property type="protein sequence ID" value="RDU69178.1"/>
    <property type="molecule type" value="Genomic_DNA"/>
</dbReference>
<evidence type="ECO:0000313" key="6">
    <source>
        <dbReference type="EMBL" id="RDU69178.1"/>
    </source>
</evidence>
<dbReference type="PROSITE" id="PS51379">
    <property type="entry name" value="4FE4S_FER_2"/>
    <property type="match status" value="3"/>
</dbReference>
<comment type="caution">
    <text evidence="6">The sequence shown here is derived from an EMBL/GenBank/DDBJ whole genome shotgun (WGS) entry which is preliminary data.</text>
</comment>
<feature type="domain" description="4Fe-4S ferredoxin-type" evidence="5">
    <location>
        <begin position="450"/>
        <end position="479"/>
    </location>
</feature>
<dbReference type="PANTHER" id="PTHR43687">
    <property type="entry name" value="ADENYLYLSULFATE REDUCTASE, BETA SUBUNIT"/>
    <property type="match status" value="1"/>
</dbReference>
<keyword evidence="7" id="KW-1185">Reference proteome</keyword>
<accession>A0A3D8IV98</accession>
<organism evidence="6 7">
    <name type="scientific">Helicobacter brantae</name>
    <dbReference type="NCBI Taxonomy" id="375927"/>
    <lineage>
        <taxon>Bacteria</taxon>
        <taxon>Pseudomonadati</taxon>
        <taxon>Campylobacterota</taxon>
        <taxon>Epsilonproteobacteria</taxon>
        <taxon>Campylobacterales</taxon>
        <taxon>Helicobacteraceae</taxon>
        <taxon>Helicobacter</taxon>
    </lineage>
</organism>
<sequence>MQTFGLKTSYLFSPQLLGKYPQIATEFSSALIGNDKECSQIYAPEIDWYLSNSNASDEIKLENIHRFLQTRLSIFDNAPYKEYSLNVPNTLAIIGNDNELTQDFIKEAKDFQCTLILPSSISHISGQLGDFKAILHSGEEIGFAQATLFIQDDNLPKFLGIVSAGDFGSAKDILELLSSRVGTYTYKTTTLYNSHICQYHQRRPDSNGEGYCHKCVNVCPTFGVTKNDSLMELNFSQLDCMGCGGCIATCPTGALDFASFSIEVMIEALRYYQDTTILLIPEIFLDTLKDIALPSHISPLIIPREKFPSEVHFLSMLQESNHSMIFYSPIISRPSFEAIKLVNDIYEAICGTKAIFVAQDNQVLQTLWDKPTTLPHYSYTPSPKEPRRKHFAERLRYLVKDNDFGRVESGASGEMIRYGKIHIDESKCTLCNSCVGACNVDCLTANSKEFALQYNPSLCTTCGYCIPSCPEDALRLELSGIELNPSWFETHTLAKDELFECVECGKPFATKKSIEKIKAVIAPHFLGDSAKLRTIECCSDCKVKIMFENI</sequence>
<dbReference type="Proteomes" id="UP000257045">
    <property type="component" value="Unassembled WGS sequence"/>
</dbReference>
<proteinExistence type="predicted"/>
<keyword evidence="1" id="KW-0004">4Fe-4S</keyword>
<evidence type="ECO:0000256" key="2">
    <source>
        <dbReference type="ARBA" id="ARBA00022723"/>
    </source>
</evidence>
<reference evidence="6 7" key="1">
    <citation type="submission" date="2018-04" db="EMBL/GenBank/DDBJ databases">
        <title>Novel Campyloabacter and Helicobacter Species and Strains.</title>
        <authorList>
            <person name="Mannion A.J."/>
            <person name="Shen Z."/>
            <person name="Fox J.G."/>
        </authorList>
    </citation>
    <scope>NUCLEOTIDE SEQUENCE [LARGE SCALE GENOMIC DNA]</scope>
    <source>
        <strain evidence="6 7">MIT 04-9366</strain>
    </source>
</reference>
<dbReference type="AlphaFoldDB" id="A0A3D8IV98"/>
<name>A0A3D8IV98_9HELI</name>
<dbReference type="GO" id="GO:0051539">
    <property type="term" value="F:4 iron, 4 sulfur cluster binding"/>
    <property type="evidence" value="ECO:0007669"/>
    <property type="project" value="UniProtKB-KW"/>
</dbReference>
<evidence type="ECO:0000256" key="3">
    <source>
        <dbReference type="ARBA" id="ARBA00023004"/>
    </source>
</evidence>
<dbReference type="Pfam" id="PF13237">
    <property type="entry name" value="Fer4_10"/>
    <property type="match status" value="1"/>
</dbReference>
<dbReference type="InterPro" id="IPR017900">
    <property type="entry name" value="4Fe4S_Fe_S_CS"/>
</dbReference>
<evidence type="ECO:0000256" key="1">
    <source>
        <dbReference type="ARBA" id="ARBA00022485"/>
    </source>
</evidence>
<feature type="domain" description="4Fe-4S ferredoxin-type" evidence="5">
    <location>
        <begin position="231"/>
        <end position="260"/>
    </location>
</feature>
<dbReference type="Pfam" id="PF12838">
    <property type="entry name" value="Fer4_7"/>
    <property type="match status" value="1"/>
</dbReference>
<evidence type="ECO:0000259" key="5">
    <source>
        <dbReference type="PROSITE" id="PS51379"/>
    </source>
</evidence>
<keyword evidence="2" id="KW-0479">Metal-binding</keyword>
<dbReference type="PANTHER" id="PTHR43687:SF1">
    <property type="entry name" value="FERREDOXIN III"/>
    <property type="match status" value="1"/>
</dbReference>